<evidence type="ECO:0000313" key="5">
    <source>
        <dbReference type="Proteomes" id="UP000023152"/>
    </source>
</evidence>
<keyword evidence="1" id="KW-0175">Coiled coil</keyword>
<comment type="caution">
    <text evidence="4">The sequence shown here is derived from an EMBL/GenBank/DDBJ whole genome shotgun (WGS) entry which is preliminary data.</text>
</comment>
<evidence type="ECO:0000313" key="4">
    <source>
        <dbReference type="EMBL" id="ETO13011.1"/>
    </source>
</evidence>
<sequence length="491" mass="57350">MSTGQNPYRLLKNDTPRYHIPSVLDRNSNDPNKEKGREEGIAPVAATTNVEIIPEEGETRTFKFNIEDDAIETPKGPEEANSEENRIKKDIEEMNTKLNQERGKNSELKQKMQILIDKIMSKLQLESKKTEKKIEYLKEKIKLEHEKSRLKKKQIQEIKSHLQNSPIKISSIPLPSPSLPSDIRTNDQFKDMTKPMLKQQVKVLKRQIKHLHLQKLHLVQQTSSEIQNLRFFFSAPLFFFFASLIFDIPFAESILLFFFVYENNFPFFLYCYYWGHPRYLHKILKISFEVLIIFHFPFHLFTMIDDKKSRIYAFLIDIFCFDKKFSLFVVSFDKNNKTVKEGRQKNMIRIQFIIFVVIAWFVNLTRTLADCEWTLVAQTALTEPVQMFVNEGLTFASDGTLFLSGQWLILSADSQKVPFVTTKINANPIPQCAINAPAVQSDHIGDLAYDSKTNSIFAPIENKYYINASIFQYSAGTFFFFFHRCHIHYNN</sequence>
<feature type="region of interest" description="Disordered" evidence="2">
    <location>
        <begin position="1"/>
        <end position="44"/>
    </location>
</feature>
<evidence type="ECO:0000256" key="1">
    <source>
        <dbReference type="SAM" id="Coils"/>
    </source>
</evidence>
<keyword evidence="3" id="KW-0812">Transmembrane</keyword>
<feature type="coiled-coil region" evidence="1">
    <location>
        <begin position="81"/>
        <end position="153"/>
    </location>
</feature>
<protein>
    <submittedName>
        <fullName evidence="4">Viral A-type inclusion protein</fullName>
    </submittedName>
</protein>
<feature type="transmembrane region" description="Helical" evidence="3">
    <location>
        <begin position="286"/>
        <end position="304"/>
    </location>
</feature>
<reference evidence="4 5" key="1">
    <citation type="journal article" date="2013" name="Curr. Biol.">
        <title>The Genome of the Foraminiferan Reticulomyxa filosa.</title>
        <authorList>
            <person name="Glockner G."/>
            <person name="Hulsmann N."/>
            <person name="Schleicher M."/>
            <person name="Noegel A.A."/>
            <person name="Eichinger L."/>
            <person name="Gallinger C."/>
            <person name="Pawlowski J."/>
            <person name="Sierra R."/>
            <person name="Euteneuer U."/>
            <person name="Pillet L."/>
            <person name="Moustafa A."/>
            <person name="Platzer M."/>
            <person name="Groth M."/>
            <person name="Szafranski K."/>
            <person name="Schliwa M."/>
        </authorList>
    </citation>
    <scope>NUCLEOTIDE SEQUENCE [LARGE SCALE GENOMIC DNA]</scope>
</reference>
<evidence type="ECO:0000256" key="3">
    <source>
        <dbReference type="SAM" id="Phobius"/>
    </source>
</evidence>
<dbReference type="Proteomes" id="UP000023152">
    <property type="component" value="Unassembled WGS sequence"/>
</dbReference>
<keyword evidence="3" id="KW-1133">Transmembrane helix</keyword>
<feature type="transmembrane region" description="Helical" evidence="3">
    <location>
        <begin position="350"/>
        <end position="369"/>
    </location>
</feature>
<dbReference type="AlphaFoldDB" id="X6MH75"/>
<dbReference type="EMBL" id="ASPP01020899">
    <property type="protein sequence ID" value="ETO13011.1"/>
    <property type="molecule type" value="Genomic_DNA"/>
</dbReference>
<evidence type="ECO:0000256" key="2">
    <source>
        <dbReference type="SAM" id="MobiDB-lite"/>
    </source>
</evidence>
<name>X6MH75_RETFI</name>
<organism evidence="4 5">
    <name type="scientific">Reticulomyxa filosa</name>
    <dbReference type="NCBI Taxonomy" id="46433"/>
    <lineage>
        <taxon>Eukaryota</taxon>
        <taxon>Sar</taxon>
        <taxon>Rhizaria</taxon>
        <taxon>Retaria</taxon>
        <taxon>Foraminifera</taxon>
        <taxon>Monothalamids</taxon>
        <taxon>Reticulomyxidae</taxon>
        <taxon>Reticulomyxa</taxon>
    </lineage>
</organism>
<keyword evidence="3" id="KW-0472">Membrane</keyword>
<keyword evidence="5" id="KW-1185">Reference proteome</keyword>
<accession>X6MH75</accession>
<gene>
    <name evidence="4" type="ORF">RFI_24362</name>
</gene>
<feature type="compositionally biased region" description="Basic and acidic residues" evidence="2">
    <location>
        <begin position="27"/>
        <end position="40"/>
    </location>
</feature>
<proteinExistence type="predicted"/>